<evidence type="ECO:0000313" key="2">
    <source>
        <dbReference type="Proteomes" id="UP000658997"/>
    </source>
</evidence>
<organism evidence="1 2">
    <name type="scientific">Ustilago bromivora</name>
    <dbReference type="NCBI Taxonomy" id="307758"/>
    <lineage>
        <taxon>Eukaryota</taxon>
        <taxon>Fungi</taxon>
        <taxon>Dikarya</taxon>
        <taxon>Basidiomycota</taxon>
        <taxon>Ustilaginomycotina</taxon>
        <taxon>Ustilaginomycetes</taxon>
        <taxon>Ustilaginales</taxon>
        <taxon>Ustilaginaceae</taxon>
        <taxon>Ustilago</taxon>
    </lineage>
</organism>
<accession>A0A8H8TQN3</accession>
<dbReference type="Proteomes" id="UP000658997">
    <property type="component" value="Unassembled WGS sequence"/>
</dbReference>
<dbReference type="EMBL" id="ULHB01000002">
    <property type="protein sequence ID" value="SYW74831.1"/>
    <property type="molecule type" value="Genomic_DNA"/>
</dbReference>
<proteinExistence type="predicted"/>
<gene>
    <name evidence="1" type="ORF">UBRO2_00241</name>
</gene>
<name>A0A8H8TQN3_9BASI</name>
<reference evidence="1" key="1">
    <citation type="submission" date="2018-08" db="EMBL/GenBank/DDBJ databases">
        <authorList>
            <person name="Guldener U."/>
        </authorList>
    </citation>
    <scope>NUCLEOTIDE SEQUENCE</scope>
    <source>
        <strain evidence="1">UB2</strain>
    </source>
</reference>
<comment type="caution">
    <text evidence="1">The sequence shown here is derived from an EMBL/GenBank/DDBJ whole genome shotgun (WGS) entry which is preliminary data.</text>
</comment>
<sequence length="324" mass="34005">MQPSYLPLPFPPSHIPVTLPTSIFSVVSLRLQHQLPTNHTSHRASSFLVTASIKKTIARHEEHHPCKLGDSHGGRPGHLEYISCATQQTTLDLDQLVPTSSIPALVGEIQSMGTQVVDGVTLVIATMIPSPTVPAIVGDLIPDVTMEVSVSVPTPPPEVDVLAKLAESALNAFPSILMHNLQDIHSIYTSAIAAAATATPTPVVYITNEDGKECTKTSTPATPFLPTDGVIKPLSILMSAMPNPTGVLQEVTSAIGGVTSILKLPALPLPTGSLPMLNNVNLPQIDLPGLIGDAQHICIKDGSGNQIGMCESGPLINDSEVIAI</sequence>
<keyword evidence="2" id="KW-1185">Reference proteome</keyword>
<evidence type="ECO:0000313" key="1">
    <source>
        <dbReference type="EMBL" id="SYW74831.1"/>
    </source>
</evidence>
<protein>
    <submittedName>
        <fullName evidence="1">Uncharacterized protein</fullName>
    </submittedName>
</protein>
<dbReference type="AlphaFoldDB" id="A0A8H8TQN3"/>